<gene>
    <name evidence="1" type="ORF">QP939_18525</name>
</gene>
<accession>A0ABY8XXS8</accession>
<dbReference type="Proteomes" id="UP001227101">
    <property type="component" value="Chromosome"/>
</dbReference>
<evidence type="ECO:0000313" key="2">
    <source>
        <dbReference type="Proteomes" id="UP001227101"/>
    </source>
</evidence>
<protein>
    <submittedName>
        <fullName evidence="1">Uncharacterized protein</fullName>
    </submittedName>
</protein>
<sequence length="190" mass="19744">MHKKLVGSAVVGAVVLGVVVVQVLPSGGDTPPPAAPAPTGIQVGHLQVYRSPDAADGRGWDFEIPVPDWPATQDGERATRTDPTGRLVLTTDRIPLAQEDPVSGLGALERTTGHEPGYHLTSVAEHAAVGACDAAEWDYTYQRDGVARQVSLVGVGIGDTMVTIAYDAPAADFAANRSVLDRALEVSDAG</sequence>
<name>A0ABY8XXS8_9PSEU</name>
<dbReference type="RefSeq" id="WP_285458031.1">
    <property type="nucleotide sequence ID" value="NZ_CP127173.1"/>
</dbReference>
<dbReference type="EMBL" id="CP127173">
    <property type="protein sequence ID" value="WIV60456.1"/>
    <property type="molecule type" value="Genomic_DNA"/>
</dbReference>
<organism evidence="1 2">
    <name type="scientific">Amycolatopsis nalaikhensis</name>
    <dbReference type="NCBI Taxonomy" id="715472"/>
    <lineage>
        <taxon>Bacteria</taxon>
        <taxon>Bacillati</taxon>
        <taxon>Actinomycetota</taxon>
        <taxon>Actinomycetes</taxon>
        <taxon>Pseudonocardiales</taxon>
        <taxon>Pseudonocardiaceae</taxon>
        <taxon>Amycolatopsis</taxon>
    </lineage>
</organism>
<proteinExistence type="predicted"/>
<evidence type="ECO:0000313" key="1">
    <source>
        <dbReference type="EMBL" id="WIV60456.1"/>
    </source>
</evidence>
<keyword evidence="2" id="KW-1185">Reference proteome</keyword>
<reference evidence="1 2" key="1">
    <citation type="submission" date="2023-06" db="EMBL/GenBank/DDBJ databases">
        <authorList>
            <person name="Oyuntsetseg B."/>
            <person name="Kim S.B."/>
        </authorList>
    </citation>
    <scope>NUCLEOTIDE SEQUENCE [LARGE SCALE GENOMIC DNA]</scope>
    <source>
        <strain evidence="1 2">2-2</strain>
    </source>
</reference>